<reference evidence="2 3" key="1">
    <citation type="submission" date="2016-03" db="EMBL/GenBank/DDBJ databases">
        <authorList>
            <person name="Ploux O."/>
        </authorList>
    </citation>
    <scope>NUCLEOTIDE SEQUENCE [LARGE SCALE GENOMIC DNA]</scope>
    <source>
        <strain evidence="2 3">UAMH 11012</strain>
    </source>
</reference>
<feature type="chain" id="PRO_5012611722" description="Tricorn protease N-terminal domain-containing protein" evidence="1">
    <location>
        <begin position="24"/>
        <end position="662"/>
    </location>
</feature>
<evidence type="ECO:0000313" key="2">
    <source>
        <dbReference type="EMBL" id="CZR65543.1"/>
    </source>
</evidence>
<dbReference type="STRING" id="576137.A0A1L7XKK3"/>
<evidence type="ECO:0000256" key="1">
    <source>
        <dbReference type="SAM" id="SignalP"/>
    </source>
</evidence>
<dbReference type="Pfam" id="PF07676">
    <property type="entry name" value="PD40"/>
    <property type="match status" value="4"/>
</dbReference>
<dbReference type="PANTHER" id="PTHR32161">
    <property type="entry name" value="DPP6 N-TERMINAL DOMAIN-LIKE PROTEIN"/>
    <property type="match status" value="1"/>
</dbReference>
<dbReference type="Gene3D" id="2.120.10.30">
    <property type="entry name" value="TolB, C-terminal domain"/>
    <property type="match status" value="3"/>
</dbReference>
<protein>
    <recommendedName>
        <fullName evidence="4">Tricorn protease N-terminal domain-containing protein</fullName>
    </recommendedName>
</protein>
<dbReference type="SUPFAM" id="SSF69304">
    <property type="entry name" value="Tricorn protease N-terminal domain"/>
    <property type="match status" value="1"/>
</dbReference>
<dbReference type="OrthoDB" id="43744at2759"/>
<name>A0A1L7XKK3_9HELO</name>
<evidence type="ECO:0000313" key="3">
    <source>
        <dbReference type="Proteomes" id="UP000184330"/>
    </source>
</evidence>
<sequence>MYLCLIPFLVVAATATICPYGRAEKKSPCAYMNANSNSKSLTRALPTTGKKGVFFMTRNGPVSSELYVANADGSNARSLLGNNTVFELDAQWAPDGEWIILTSERNGDGNPDLWRVRPDGSGLEEVAATPAVETAGSISPDGNLVAYQGTLNNLKSNIWIQELSTGNSWNVTNSTSVAVPDGHFRPAWSPDGEWLVFSSDKNTQWRGHNGTRGWEHTQENSIYTIRLDGTGYRRIVNKTGYSLNSPKFSPDGTRIVYYEIETEDTFYARLTPHVDQITSQIVSVDFATGDNRIEHTSSSGVKIFPQYVTADTIGYLHKGSGIAGTVQGLNYTSATLDGNTSFSPVLGAMRSPSWSPNGTLVLYQVMSNTPNRAQDKIMYSWQEDWEYRYSDILPRLNSENILALTTQKTGNASVVTMEPDATDQHVAFNDITNSSIVPEVAAVDSLFGAYQPSWSPDNQFIATGWGNWFQGRDVGGGVIVRTSANGSSYEVLTNNSVLNSGFPSYAPDGKSLVYRQWDWDGPLGLRILNMTDLSLRVLTTGWDNLPGWSADGSTILFTRRTSPVIEGPYDDNYDVCTIKPDGSDFRVLTTSLATDAHAVWSYDGKILYSTGEFGFQDEGSIYDFNFQPYAQIMSMEADGSNKLPLTNGMWEDGMPLFVPNTD</sequence>
<dbReference type="InterPro" id="IPR011042">
    <property type="entry name" value="6-blade_b-propeller_TolB-like"/>
</dbReference>
<proteinExistence type="predicted"/>
<evidence type="ECO:0008006" key="4">
    <source>
        <dbReference type="Google" id="ProtNLM"/>
    </source>
</evidence>
<gene>
    <name evidence="2" type="ORF">PAC_15443</name>
</gene>
<dbReference type="Proteomes" id="UP000184330">
    <property type="component" value="Unassembled WGS sequence"/>
</dbReference>
<dbReference type="PANTHER" id="PTHR32161:SF8">
    <property type="entry name" value="DPP6 N-TERMINAL DOMAIN-LIKE PROTEIN"/>
    <property type="match status" value="1"/>
</dbReference>
<dbReference type="SUPFAM" id="SSF82171">
    <property type="entry name" value="DPP6 N-terminal domain-like"/>
    <property type="match status" value="1"/>
</dbReference>
<keyword evidence="1" id="KW-0732">Signal</keyword>
<dbReference type="AlphaFoldDB" id="A0A1L7XKK3"/>
<dbReference type="InterPro" id="IPR011659">
    <property type="entry name" value="WD40"/>
</dbReference>
<keyword evidence="3" id="KW-1185">Reference proteome</keyword>
<dbReference type="EMBL" id="FJOG01000031">
    <property type="protein sequence ID" value="CZR65543.1"/>
    <property type="molecule type" value="Genomic_DNA"/>
</dbReference>
<organism evidence="2 3">
    <name type="scientific">Phialocephala subalpina</name>
    <dbReference type="NCBI Taxonomy" id="576137"/>
    <lineage>
        <taxon>Eukaryota</taxon>
        <taxon>Fungi</taxon>
        <taxon>Dikarya</taxon>
        <taxon>Ascomycota</taxon>
        <taxon>Pezizomycotina</taxon>
        <taxon>Leotiomycetes</taxon>
        <taxon>Helotiales</taxon>
        <taxon>Mollisiaceae</taxon>
        <taxon>Phialocephala</taxon>
        <taxon>Phialocephala fortinii species complex</taxon>
    </lineage>
</organism>
<feature type="signal peptide" evidence="1">
    <location>
        <begin position="1"/>
        <end position="23"/>
    </location>
</feature>
<accession>A0A1L7XKK3</accession>